<protein>
    <recommendedName>
        <fullName evidence="17">Cytochrome P450 monooxygenase</fullName>
    </recommendedName>
</protein>
<dbReference type="PROSITE" id="PS00086">
    <property type="entry name" value="CYTOCHROME_P450"/>
    <property type="match status" value="1"/>
</dbReference>
<sequence length="566" mass="64605">MAVLEFIGDQLLRPNRAVVFGLGAIAGLAMHHGFYIHGEWHVQAPAIVVGHSLAFAALFIGSVSSSFAGGTLTLESKFVFRYPGFAILGYLVALFTSITVYRLFFNRLARAGFAGPVGARITKLWHMWACRGSKNHLVLDRLHRKYGDFVRTGPTEVTVFHPDVYWVIDGPKAECVKSEWYDILDPNLSLVTARNKFLHQTRRRQWNQGFTTKSIAQYEEKILKYVDQLDVCIEQDVAAHRVSDVRNLFFWFGFDAMGDFVFNKPFNMLQDQKWHHIIVLLQRALSLLGPFSAVPWLIQIGFKLMPRVWILKDWFDMVAWCEKQMHERLQVPEDKLRVPDVAHYLMEDAKTNNFRKESMMWLNGDSLLAIVAGSEPTASVLLGIFCELARNPAHARKIYDEIQGLDIRDARSLSRAPHLEAVISEALRFYPVLPTGGNRKTLEHGVTIGGTYIPPYTTIVAPRYSIMRREDCFERGNEFLPERWFEKPEMIRNKAAYAPFGTGHHSCLGRVLATDDMRLVTARLVSKYHIRFPTGEDGHGVLGDLRDQFTANPGQLHLVFELREKQ</sequence>
<evidence type="ECO:0000256" key="4">
    <source>
        <dbReference type="ARBA" id="ARBA00022617"/>
    </source>
</evidence>
<dbReference type="AlphaFoldDB" id="A0A2T3ATZ4"/>
<dbReference type="GO" id="GO:0016705">
    <property type="term" value="F:oxidoreductase activity, acting on paired donors, with incorporation or reduction of molecular oxygen"/>
    <property type="evidence" value="ECO:0007669"/>
    <property type="project" value="InterPro"/>
</dbReference>
<dbReference type="Pfam" id="PF00067">
    <property type="entry name" value="p450"/>
    <property type="match status" value="1"/>
</dbReference>
<proteinExistence type="inferred from homology"/>
<dbReference type="GO" id="GO:0004497">
    <property type="term" value="F:monooxygenase activity"/>
    <property type="evidence" value="ECO:0007669"/>
    <property type="project" value="UniProtKB-KW"/>
</dbReference>
<keyword evidence="9 12" id="KW-0408">Iron</keyword>
<comment type="cofactor">
    <cofactor evidence="1 12">
        <name>heme</name>
        <dbReference type="ChEBI" id="CHEBI:30413"/>
    </cofactor>
</comment>
<feature type="binding site" description="axial binding residue" evidence="12">
    <location>
        <position position="507"/>
    </location>
    <ligand>
        <name>heme</name>
        <dbReference type="ChEBI" id="CHEBI:30413"/>
    </ligand>
    <ligandPart>
        <name>Fe</name>
        <dbReference type="ChEBI" id="CHEBI:18248"/>
    </ligandPart>
</feature>
<dbReference type="GeneID" id="36576468"/>
<evidence type="ECO:0000256" key="14">
    <source>
        <dbReference type="SAM" id="Phobius"/>
    </source>
</evidence>
<feature type="transmembrane region" description="Helical" evidence="14">
    <location>
        <begin position="48"/>
        <end position="68"/>
    </location>
</feature>
<dbReference type="GO" id="GO:0016020">
    <property type="term" value="C:membrane"/>
    <property type="evidence" value="ECO:0007669"/>
    <property type="project" value="UniProtKB-SubCell"/>
</dbReference>
<dbReference type="PRINTS" id="PR00385">
    <property type="entry name" value="P450"/>
</dbReference>
<evidence type="ECO:0000256" key="2">
    <source>
        <dbReference type="ARBA" id="ARBA00004370"/>
    </source>
</evidence>
<keyword evidence="5 14" id="KW-0812">Transmembrane</keyword>
<dbReference type="CDD" id="cd11061">
    <property type="entry name" value="CYP67-like"/>
    <property type="match status" value="1"/>
</dbReference>
<evidence type="ECO:0000256" key="12">
    <source>
        <dbReference type="PIRSR" id="PIRSR602401-1"/>
    </source>
</evidence>
<keyword evidence="8 13" id="KW-0560">Oxidoreductase</keyword>
<evidence type="ECO:0000313" key="15">
    <source>
        <dbReference type="EMBL" id="PSS10965.1"/>
    </source>
</evidence>
<dbReference type="InterPro" id="IPR036396">
    <property type="entry name" value="Cyt_P450_sf"/>
</dbReference>
<dbReference type="InterPro" id="IPR017972">
    <property type="entry name" value="Cyt_P450_CS"/>
</dbReference>
<dbReference type="InterPro" id="IPR001128">
    <property type="entry name" value="Cyt_P450"/>
</dbReference>
<dbReference type="Gene3D" id="1.10.630.10">
    <property type="entry name" value="Cytochrome P450"/>
    <property type="match status" value="1"/>
</dbReference>
<dbReference type="GO" id="GO:0005506">
    <property type="term" value="F:iron ion binding"/>
    <property type="evidence" value="ECO:0007669"/>
    <property type="project" value="InterPro"/>
</dbReference>
<comment type="similarity">
    <text evidence="3 13">Belongs to the cytochrome P450 family.</text>
</comment>
<dbReference type="Proteomes" id="UP000241818">
    <property type="component" value="Unassembled WGS sequence"/>
</dbReference>
<dbReference type="OrthoDB" id="6692864at2759"/>
<evidence type="ECO:0000313" key="16">
    <source>
        <dbReference type="Proteomes" id="UP000241818"/>
    </source>
</evidence>
<dbReference type="RefSeq" id="XP_024718144.1">
    <property type="nucleotide sequence ID" value="XM_024868387.1"/>
</dbReference>
<dbReference type="STRING" id="857342.A0A2T3ATZ4"/>
<evidence type="ECO:0000256" key="3">
    <source>
        <dbReference type="ARBA" id="ARBA00010617"/>
    </source>
</evidence>
<organism evidence="15 16">
    <name type="scientific">Amorphotheca resinae ATCC 22711</name>
    <dbReference type="NCBI Taxonomy" id="857342"/>
    <lineage>
        <taxon>Eukaryota</taxon>
        <taxon>Fungi</taxon>
        <taxon>Dikarya</taxon>
        <taxon>Ascomycota</taxon>
        <taxon>Pezizomycotina</taxon>
        <taxon>Leotiomycetes</taxon>
        <taxon>Helotiales</taxon>
        <taxon>Amorphothecaceae</taxon>
        <taxon>Amorphotheca</taxon>
    </lineage>
</organism>
<evidence type="ECO:0000256" key="7">
    <source>
        <dbReference type="ARBA" id="ARBA00022989"/>
    </source>
</evidence>
<evidence type="ECO:0000256" key="5">
    <source>
        <dbReference type="ARBA" id="ARBA00022692"/>
    </source>
</evidence>
<reference evidence="15 16" key="1">
    <citation type="journal article" date="2018" name="New Phytol.">
        <title>Comparative genomics and transcriptomics depict ericoid mycorrhizal fungi as versatile saprotrophs and plant mutualists.</title>
        <authorList>
            <person name="Martino E."/>
            <person name="Morin E."/>
            <person name="Grelet G.A."/>
            <person name="Kuo A."/>
            <person name="Kohler A."/>
            <person name="Daghino S."/>
            <person name="Barry K.W."/>
            <person name="Cichocki N."/>
            <person name="Clum A."/>
            <person name="Dockter R.B."/>
            <person name="Hainaut M."/>
            <person name="Kuo R.C."/>
            <person name="LaButti K."/>
            <person name="Lindahl B.D."/>
            <person name="Lindquist E.A."/>
            <person name="Lipzen A."/>
            <person name="Khouja H.R."/>
            <person name="Magnuson J."/>
            <person name="Murat C."/>
            <person name="Ohm R.A."/>
            <person name="Singer S.W."/>
            <person name="Spatafora J.W."/>
            <person name="Wang M."/>
            <person name="Veneault-Fourrey C."/>
            <person name="Henrissat B."/>
            <person name="Grigoriev I.V."/>
            <person name="Martin F.M."/>
            <person name="Perotto S."/>
        </authorList>
    </citation>
    <scope>NUCLEOTIDE SEQUENCE [LARGE SCALE GENOMIC DNA]</scope>
    <source>
        <strain evidence="15 16">ATCC 22711</strain>
    </source>
</reference>
<evidence type="ECO:0008006" key="17">
    <source>
        <dbReference type="Google" id="ProtNLM"/>
    </source>
</evidence>
<dbReference type="InParanoid" id="A0A2T3ATZ4"/>
<evidence type="ECO:0000256" key="6">
    <source>
        <dbReference type="ARBA" id="ARBA00022723"/>
    </source>
</evidence>
<dbReference type="InterPro" id="IPR002401">
    <property type="entry name" value="Cyt_P450_E_grp-I"/>
</dbReference>
<dbReference type="PANTHER" id="PTHR24305:SF112">
    <property type="entry name" value="L-ORNITHINE-N5-MONOOXYGENASE (EUROFUNG)"/>
    <property type="match status" value="1"/>
</dbReference>
<dbReference type="GO" id="GO:0020037">
    <property type="term" value="F:heme binding"/>
    <property type="evidence" value="ECO:0007669"/>
    <property type="project" value="InterPro"/>
</dbReference>
<evidence type="ECO:0000256" key="1">
    <source>
        <dbReference type="ARBA" id="ARBA00001971"/>
    </source>
</evidence>
<keyword evidence="10 13" id="KW-0503">Monooxygenase</keyword>
<evidence type="ECO:0000256" key="13">
    <source>
        <dbReference type="RuleBase" id="RU000461"/>
    </source>
</evidence>
<dbReference type="EMBL" id="KZ679016">
    <property type="protein sequence ID" value="PSS10965.1"/>
    <property type="molecule type" value="Genomic_DNA"/>
</dbReference>
<feature type="transmembrane region" description="Helical" evidence="14">
    <location>
        <begin position="17"/>
        <end position="36"/>
    </location>
</feature>
<evidence type="ECO:0000256" key="9">
    <source>
        <dbReference type="ARBA" id="ARBA00023004"/>
    </source>
</evidence>
<evidence type="ECO:0000256" key="11">
    <source>
        <dbReference type="ARBA" id="ARBA00023136"/>
    </source>
</evidence>
<dbReference type="SUPFAM" id="SSF48264">
    <property type="entry name" value="Cytochrome P450"/>
    <property type="match status" value="1"/>
</dbReference>
<keyword evidence="7 14" id="KW-1133">Transmembrane helix</keyword>
<keyword evidence="6 12" id="KW-0479">Metal-binding</keyword>
<dbReference type="PRINTS" id="PR00463">
    <property type="entry name" value="EP450I"/>
</dbReference>
<dbReference type="PANTHER" id="PTHR24305">
    <property type="entry name" value="CYTOCHROME P450"/>
    <property type="match status" value="1"/>
</dbReference>
<feature type="transmembrane region" description="Helical" evidence="14">
    <location>
        <begin position="80"/>
        <end position="104"/>
    </location>
</feature>
<comment type="subcellular location">
    <subcellularLocation>
        <location evidence="2">Membrane</location>
    </subcellularLocation>
</comment>
<keyword evidence="11 14" id="KW-0472">Membrane</keyword>
<evidence type="ECO:0000256" key="10">
    <source>
        <dbReference type="ARBA" id="ARBA00023033"/>
    </source>
</evidence>
<gene>
    <name evidence="15" type="ORF">M430DRAFT_53504</name>
</gene>
<accession>A0A2T3ATZ4</accession>
<keyword evidence="16" id="KW-1185">Reference proteome</keyword>
<name>A0A2T3ATZ4_AMORE</name>
<dbReference type="InterPro" id="IPR050121">
    <property type="entry name" value="Cytochrome_P450_monoxygenase"/>
</dbReference>
<evidence type="ECO:0000256" key="8">
    <source>
        <dbReference type="ARBA" id="ARBA00023002"/>
    </source>
</evidence>
<keyword evidence="4 12" id="KW-0349">Heme</keyword>